<dbReference type="PANTHER" id="PTHR32194">
    <property type="entry name" value="METALLOPROTEASE TLDD"/>
    <property type="match status" value="1"/>
</dbReference>
<evidence type="ECO:0000313" key="2">
    <source>
        <dbReference type="EMBL" id="KAF4683606.1"/>
    </source>
</evidence>
<dbReference type="PANTHER" id="PTHR32194:SF6">
    <property type="entry name" value="PROTEASOME SUBUNIT BETA"/>
    <property type="match status" value="1"/>
</dbReference>
<organism evidence="2 3">
    <name type="scientific">Perkinsus olseni</name>
    <name type="common">Perkinsus atlanticus</name>
    <dbReference type="NCBI Taxonomy" id="32597"/>
    <lineage>
        <taxon>Eukaryota</taxon>
        <taxon>Sar</taxon>
        <taxon>Alveolata</taxon>
        <taxon>Perkinsozoa</taxon>
        <taxon>Perkinsea</taxon>
        <taxon>Perkinsida</taxon>
        <taxon>Perkinsidae</taxon>
        <taxon>Perkinsus</taxon>
    </lineage>
</organism>
<keyword evidence="1" id="KW-0539">Nucleus</keyword>
<dbReference type="SUPFAM" id="SSF56235">
    <property type="entry name" value="N-terminal nucleophile aminohydrolases (Ntn hydrolases)"/>
    <property type="match status" value="1"/>
</dbReference>
<dbReference type="GO" id="GO:0005839">
    <property type="term" value="C:proteasome core complex"/>
    <property type="evidence" value="ECO:0007669"/>
    <property type="project" value="InterPro"/>
</dbReference>
<dbReference type="Proteomes" id="UP000541610">
    <property type="component" value="Unassembled WGS sequence"/>
</dbReference>
<evidence type="ECO:0000313" key="3">
    <source>
        <dbReference type="Proteomes" id="UP000541610"/>
    </source>
</evidence>
<keyword evidence="2" id="KW-0647">Proteasome</keyword>
<name>A0A7J6NIM0_PEROL</name>
<gene>
    <name evidence="2" type="primary">PSMB4_2</name>
    <name evidence="2" type="ORF">FOZ60_008841</name>
</gene>
<dbReference type="InterPro" id="IPR001353">
    <property type="entry name" value="Proteasome_sua/b"/>
</dbReference>
<accession>A0A7J6NIM0</accession>
<proteinExistence type="predicted"/>
<dbReference type="OrthoDB" id="10248542at2759"/>
<dbReference type="Pfam" id="PF00227">
    <property type="entry name" value="Proteasome"/>
    <property type="match status" value="2"/>
</dbReference>
<dbReference type="Gene3D" id="3.60.20.10">
    <property type="entry name" value="Glutamine Phosphoribosylpyrophosphate, subunit 1, domain 1"/>
    <property type="match status" value="1"/>
</dbReference>
<comment type="caution">
    <text evidence="2">The sequence shown here is derived from an EMBL/GenBank/DDBJ whole genome shotgun (WGS) entry which is preliminary data.</text>
</comment>
<reference evidence="2 3" key="1">
    <citation type="submission" date="2020-04" db="EMBL/GenBank/DDBJ databases">
        <title>Perkinsus olseni comparative genomics.</title>
        <authorList>
            <person name="Bogema D.R."/>
        </authorList>
    </citation>
    <scope>NUCLEOTIDE SEQUENCE [LARGE SCALE GENOMIC DNA]</scope>
    <source>
        <strain evidence="2">00978-12</strain>
    </source>
</reference>
<dbReference type="InterPro" id="IPR023333">
    <property type="entry name" value="Proteasome_suB-type"/>
</dbReference>
<dbReference type="InterPro" id="IPR029055">
    <property type="entry name" value="Ntn_hydrolases_N"/>
</dbReference>
<dbReference type="GO" id="GO:0005737">
    <property type="term" value="C:cytoplasm"/>
    <property type="evidence" value="ECO:0007669"/>
    <property type="project" value="TreeGrafter"/>
</dbReference>
<dbReference type="AlphaFoldDB" id="A0A7J6NIM0"/>
<sequence>MSGEQLSSQSGVSGASVLAVKYQDGIMMCYDTLASNGSSPRLTGVDRVIKVGSNTLVAASGEISDFQYLTDSLRDLENEDWLCDDGTEVGSIHQVVSAIKNGVNWIPCAIILYLEASTRRELRSLTTSPRSTPHGTLFEEDVVATGSGEELALPIMRSRHRNDMTEAEARGMLEECMRVLFHRHGNCSNKVKFAAIAAEGSNISDEVVISDNLGLPR</sequence>
<dbReference type="EMBL" id="JABANP010000356">
    <property type="protein sequence ID" value="KAF4683606.1"/>
    <property type="molecule type" value="Genomic_DNA"/>
</dbReference>
<evidence type="ECO:0000256" key="1">
    <source>
        <dbReference type="ARBA" id="ARBA00023242"/>
    </source>
</evidence>
<dbReference type="GO" id="GO:0051603">
    <property type="term" value="P:proteolysis involved in protein catabolic process"/>
    <property type="evidence" value="ECO:0007669"/>
    <property type="project" value="InterPro"/>
</dbReference>
<protein>
    <submittedName>
        <fullName evidence="2">Proteasome subunit beta type-4</fullName>
    </submittedName>
</protein>